<keyword evidence="4" id="KW-1185">Reference proteome</keyword>
<feature type="domain" description="Activator of Hsp90 ATPase homologue 1/2-like C-terminal" evidence="2">
    <location>
        <begin position="13"/>
        <end position="138"/>
    </location>
</feature>
<gene>
    <name evidence="3" type="ORF">GSM42_07715</name>
</gene>
<dbReference type="Pfam" id="PF08327">
    <property type="entry name" value="AHSA1"/>
    <property type="match status" value="1"/>
</dbReference>
<organism evidence="3 4">
    <name type="scientific">Shimazuella alba</name>
    <dbReference type="NCBI Taxonomy" id="2690964"/>
    <lineage>
        <taxon>Bacteria</taxon>
        <taxon>Bacillati</taxon>
        <taxon>Bacillota</taxon>
        <taxon>Bacilli</taxon>
        <taxon>Bacillales</taxon>
        <taxon>Thermoactinomycetaceae</taxon>
        <taxon>Shimazuella</taxon>
    </lineage>
</organism>
<dbReference type="AlphaFoldDB" id="A0A6I4VPP7"/>
<dbReference type="SUPFAM" id="SSF55961">
    <property type="entry name" value="Bet v1-like"/>
    <property type="match status" value="1"/>
</dbReference>
<sequence>MLDIKYEIYIEGTLEKVWNALVHPKYVKQIYMESVLESTFQEGDPYAYVGPGLEGERTTHVYGTVISCKVNRELSISHYTGKAYNPETSIYPSYITYQLEKIGKTVKLTLLHDRWEENDPSYEGSKKAWPMILSNTKTLIETGRTLDFE</sequence>
<comment type="caution">
    <text evidence="3">The sequence shown here is derived from an EMBL/GenBank/DDBJ whole genome shotgun (WGS) entry which is preliminary data.</text>
</comment>
<evidence type="ECO:0000313" key="3">
    <source>
        <dbReference type="EMBL" id="MXQ53617.1"/>
    </source>
</evidence>
<evidence type="ECO:0000259" key="2">
    <source>
        <dbReference type="Pfam" id="PF08327"/>
    </source>
</evidence>
<proteinExistence type="inferred from homology"/>
<dbReference type="InterPro" id="IPR023393">
    <property type="entry name" value="START-like_dom_sf"/>
</dbReference>
<protein>
    <submittedName>
        <fullName evidence="3">Polyketide cyclase</fullName>
    </submittedName>
</protein>
<accession>A0A6I4VPP7</accession>
<dbReference type="Proteomes" id="UP000430692">
    <property type="component" value="Unassembled WGS sequence"/>
</dbReference>
<comment type="similarity">
    <text evidence="1">Belongs to the AHA1 family.</text>
</comment>
<reference evidence="3 4" key="1">
    <citation type="submission" date="2019-12" db="EMBL/GenBank/DDBJ databases">
        <title>Whole-genome analyses of novel actinobacteria.</title>
        <authorList>
            <person name="Sahin N."/>
            <person name="Saygin H."/>
        </authorList>
    </citation>
    <scope>NUCLEOTIDE SEQUENCE [LARGE SCALE GENOMIC DNA]</scope>
    <source>
        <strain evidence="3 4">KC615</strain>
    </source>
</reference>
<dbReference type="Gene3D" id="3.30.530.20">
    <property type="match status" value="1"/>
</dbReference>
<name>A0A6I4VPP7_9BACL</name>
<dbReference type="EMBL" id="WUUL01000004">
    <property type="protein sequence ID" value="MXQ53617.1"/>
    <property type="molecule type" value="Genomic_DNA"/>
</dbReference>
<evidence type="ECO:0000256" key="1">
    <source>
        <dbReference type="ARBA" id="ARBA00006817"/>
    </source>
</evidence>
<evidence type="ECO:0000313" key="4">
    <source>
        <dbReference type="Proteomes" id="UP000430692"/>
    </source>
</evidence>
<dbReference type="InterPro" id="IPR013538">
    <property type="entry name" value="ASHA1/2-like_C"/>
</dbReference>